<evidence type="ECO:0008006" key="3">
    <source>
        <dbReference type="Google" id="ProtNLM"/>
    </source>
</evidence>
<organism evidence="2">
    <name type="scientific">uncultured bacterium</name>
    <name type="common">gcode 4</name>
    <dbReference type="NCBI Taxonomy" id="1234023"/>
    <lineage>
        <taxon>Bacteria</taxon>
        <taxon>environmental samples</taxon>
    </lineage>
</organism>
<dbReference type="Pfam" id="PF07963">
    <property type="entry name" value="N_methyl"/>
    <property type="match status" value="1"/>
</dbReference>
<keyword evidence="1" id="KW-0472">Membrane</keyword>
<keyword evidence="1" id="KW-1133">Transmembrane helix</keyword>
<dbReference type="NCBIfam" id="TIGR02532">
    <property type="entry name" value="IV_pilin_GFxxxE"/>
    <property type="match status" value="1"/>
</dbReference>
<feature type="transmembrane region" description="Helical" evidence="1">
    <location>
        <begin position="12"/>
        <end position="33"/>
    </location>
</feature>
<dbReference type="InterPro" id="IPR045584">
    <property type="entry name" value="Pilin-like"/>
</dbReference>
<comment type="caution">
    <text evidence="2">The sequence shown here is derived from an EMBL/GenBank/DDBJ whole genome shotgun (WGS) entry which is preliminary data.</text>
</comment>
<evidence type="ECO:0000256" key="1">
    <source>
        <dbReference type="SAM" id="Phobius"/>
    </source>
</evidence>
<sequence>MHKTNNNNAFTLVELIVVIVILAILATIAFLSFSSQSASARDSTRLADLSNISKWLWVFNATSGKLPMPDNHVTLSVSGTNIWYQWYAWSSVLNMIKLSDWWKDPLDAATYYTYSTNLNQNKFQLLWFLEDSNNTALSLVPFASNEARAEPSSYSWRHVFTKWDQLGIILTAATLLPIQSNTSLTWFDILTTSSGNHVAYLNNKILLQWTWSSVSWIAWYYTVASSSSRYPGCDTGDIKLANWYVWAACNVWAINWNQPNGVQAQSPNASVTVPSNRAQNIQWNYYQWWRNKDITLALTMSWPVATDTTNDYISNPAWNFDWLNVQNNDLWWWSGTTAGSWTFLTLGSPASMQWPCENWYHVPTILEWCSSMQSINPNINCTSAWQNDNSITTILKLPLAWHRENIANIIYVDQWNNWRYWTSSISWLHALKIFITSTKKIIPADLSYRGHGFSVRCMKN</sequence>
<dbReference type="InterPro" id="IPR012902">
    <property type="entry name" value="N_methyl_site"/>
</dbReference>
<dbReference type="EMBL" id="AMFJ01000484">
    <property type="protein sequence ID" value="EKE27411.1"/>
    <property type="molecule type" value="Genomic_DNA"/>
</dbReference>
<accession>K2F8B1</accession>
<name>K2F8B1_9BACT</name>
<reference evidence="2" key="1">
    <citation type="journal article" date="2012" name="Science">
        <title>Fermentation, hydrogen, and sulfur metabolism in multiple uncultivated bacterial phyla.</title>
        <authorList>
            <person name="Wrighton K.C."/>
            <person name="Thomas B.C."/>
            <person name="Sharon I."/>
            <person name="Miller C.S."/>
            <person name="Castelle C.J."/>
            <person name="VerBerkmoes N.C."/>
            <person name="Wilkins M.J."/>
            <person name="Hettich R.L."/>
            <person name="Lipton M.S."/>
            <person name="Williams K.H."/>
            <person name="Long P.E."/>
            <person name="Banfield J.F."/>
        </authorList>
    </citation>
    <scope>NUCLEOTIDE SEQUENCE [LARGE SCALE GENOMIC DNA]</scope>
</reference>
<dbReference type="SUPFAM" id="SSF54523">
    <property type="entry name" value="Pili subunits"/>
    <property type="match status" value="1"/>
</dbReference>
<evidence type="ECO:0000313" key="2">
    <source>
        <dbReference type="EMBL" id="EKE27411.1"/>
    </source>
</evidence>
<proteinExistence type="predicted"/>
<dbReference type="Gene3D" id="3.30.700.10">
    <property type="entry name" value="Glycoprotein, Type 4 Pilin"/>
    <property type="match status" value="1"/>
</dbReference>
<dbReference type="AlphaFoldDB" id="K2F8B1"/>
<gene>
    <name evidence="2" type="ORF">ACD_3C00210G0001</name>
</gene>
<keyword evidence="1" id="KW-0812">Transmembrane</keyword>
<protein>
    <recommendedName>
        <fullName evidence="3">Fibrobacter succinogenes major paralogous domain-containing protein</fullName>
    </recommendedName>
</protein>